<dbReference type="Pfam" id="PF13350">
    <property type="entry name" value="Y_phosphatase3"/>
    <property type="match status" value="1"/>
</dbReference>
<dbReference type="Proteomes" id="UP001319870">
    <property type="component" value="Unassembled WGS sequence"/>
</dbReference>
<dbReference type="PROSITE" id="PS00383">
    <property type="entry name" value="TYR_PHOSPHATASE_1"/>
    <property type="match status" value="1"/>
</dbReference>
<name>A0ABS7ZE19_9MICO</name>
<comment type="caution">
    <text evidence="2">The sequence shown here is derived from an EMBL/GenBank/DDBJ whole genome shotgun (WGS) entry which is preliminary data.</text>
</comment>
<dbReference type="InterPro" id="IPR029021">
    <property type="entry name" value="Prot-tyrosine_phosphatase-like"/>
</dbReference>
<keyword evidence="3" id="KW-1185">Reference proteome</keyword>
<dbReference type="InterPro" id="IPR000387">
    <property type="entry name" value="Tyr_Pase_dom"/>
</dbReference>
<dbReference type="Gene3D" id="3.90.190.10">
    <property type="entry name" value="Protein tyrosine phosphatase superfamily"/>
    <property type="match status" value="1"/>
</dbReference>
<reference evidence="2 3" key="1">
    <citation type="submission" date="2021-09" db="EMBL/GenBank/DDBJ databases">
        <title>Isoptericola luteus sp. nov., a novel bacterium isolated from Harbin, the capital city of Heilongjiang province.</title>
        <authorList>
            <person name="Li J."/>
        </authorList>
    </citation>
    <scope>NUCLEOTIDE SEQUENCE [LARGE SCALE GENOMIC DNA]</scope>
    <source>
        <strain evidence="2 3">NEAU-Y5</strain>
    </source>
</reference>
<organism evidence="2 3">
    <name type="scientific">Isoptericola luteus</name>
    <dbReference type="NCBI Taxonomy" id="2879484"/>
    <lineage>
        <taxon>Bacteria</taxon>
        <taxon>Bacillati</taxon>
        <taxon>Actinomycetota</taxon>
        <taxon>Actinomycetes</taxon>
        <taxon>Micrococcales</taxon>
        <taxon>Promicromonosporaceae</taxon>
        <taxon>Isoptericola</taxon>
    </lineage>
</organism>
<dbReference type="InterPro" id="IPR026893">
    <property type="entry name" value="Tyr/Ser_Pase_IphP-type"/>
</dbReference>
<feature type="domain" description="Tyrosine specific protein phosphatases" evidence="1">
    <location>
        <begin position="121"/>
        <end position="173"/>
    </location>
</feature>
<accession>A0ABS7ZE19</accession>
<dbReference type="SUPFAM" id="SSF52799">
    <property type="entry name" value="(Phosphotyrosine protein) phosphatases II"/>
    <property type="match status" value="1"/>
</dbReference>
<evidence type="ECO:0000313" key="3">
    <source>
        <dbReference type="Proteomes" id="UP001319870"/>
    </source>
</evidence>
<gene>
    <name evidence="2" type="ORF">LEP48_07885</name>
</gene>
<evidence type="ECO:0000313" key="2">
    <source>
        <dbReference type="EMBL" id="MCA5893279.1"/>
    </source>
</evidence>
<dbReference type="RefSeq" id="WP_225565041.1">
    <property type="nucleotide sequence ID" value="NZ_JAIXCQ010000004.1"/>
</dbReference>
<proteinExistence type="predicted"/>
<dbReference type="PROSITE" id="PS50056">
    <property type="entry name" value="TYR_PHOSPHATASE_2"/>
    <property type="match status" value="1"/>
</dbReference>
<evidence type="ECO:0000259" key="1">
    <source>
        <dbReference type="PROSITE" id="PS50056"/>
    </source>
</evidence>
<dbReference type="EMBL" id="JAIXCQ010000004">
    <property type="protein sequence ID" value="MCA5893279.1"/>
    <property type="molecule type" value="Genomic_DNA"/>
</dbReference>
<dbReference type="InterPro" id="IPR016130">
    <property type="entry name" value="Tyr_Pase_AS"/>
</dbReference>
<sequence>MTSRTAPTSTLTDARAVRWGSLPNARDLGHLPTIDGRRTRPGAVVRAPRLELAGPHGLAVMAAAGVSTVVDLRNADEIGPLELPPSVARHALPVEDQGDEEFMRAWGEHLDTPLYYPAVLATWPHLVAAAFRTIAVAPAGTVVVHCSAGRDRTGMITAMLLTLVGVERRAVVEDYLLAVHATNARAGAGSAPGERHRGPDELATWSAHVGVALQSFLDDVDVEAYLRDHGVTAGEIDRLRHRLLG</sequence>
<protein>
    <submittedName>
        <fullName evidence="2">Tyrosine-protein phosphatase</fullName>
    </submittedName>
</protein>